<protein>
    <recommendedName>
        <fullName evidence="3">DUF4416 domain-containing protein</fullName>
    </recommendedName>
</protein>
<dbReference type="Proteomes" id="UP000315750">
    <property type="component" value="Chromosome"/>
</dbReference>
<evidence type="ECO:0000313" key="1">
    <source>
        <dbReference type="EMBL" id="QDU54623.1"/>
    </source>
</evidence>
<evidence type="ECO:0008006" key="3">
    <source>
        <dbReference type="Google" id="ProtNLM"/>
    </source>
</evidence>
<proteinExistence type="predicted"/>
<sequence length="189" mass="21852">MGSLNPPRPVLRLVPMVSRYDDALAWARERVQQQWGELALVSPAFVFNDTDYYDDEMGTELKKQFVVTTPLMDPATLPEVKCTTNLWETEYAQASGHPERRPLNLDPGYIAEAKLVLASTKNHSHRIYLSRGIYAEITLGYGRSTGWKALPWTYPDYQRDDFQQFFTECRMLLRKLLRERPPGEEIPIV</sequence>
<dbReference type="RefSeq" id="WP_145245574.1">
    <property type="nucleotide sequence ID" value="NZ_CP036278.1"/>
</dbReference>
<dbReference type="Pfam" id="PF14385">
    <property type="entry name" value="DUF4416"/>
    <property type="match status" value="1"/>
</dbReference>
<dbReference type="KEGG" id="amuc:Pan181_08060"/>
<keyword evidence="2" id="KW-1185">Reference proteome</keyword>
<name>A0A518AIQ8_9BACT</name>
<gene>
    <name evidence="1" type="ORF">Pan181_08060</name>
</gene>
<dbReference type="OrthoDB" id="9788989at2"/>
<evidence type="ECO:0000313" key="2">
    <source>
        <dbReference type="Proteomes" id="UP000315750"/>
    </source>
</evidence>
<dbReference type="AlphaFoldDB" id="A0A518AIQ8"/>
<dbReference type="EMBL" id="CP036278">
    <property type="protein sequence ID" value="QDU54623.1"/>
    <property type="molecule type" value="Genomic_DNA"/>
</dbReference>
<dbReference type="InterPro" id="IPR025529">
    <property type="entry name" value="DUF4416"/>
</dbReference>
<organism evidence="1 2">
    <name type="scientific">Aeoliella mucimassa</name>
    <dbReference type="NCBI Taxonomy" id="2527972"/>
    <lineage>
        <taxon>Bacteria</taxon>
        <taxon>Pseudomonadati</taxon>
        <taxon>Planctomycetota</taxon>
        <taxon>Planctomycetia</taxon>
        <taxon>Pirellulales</taxon>
        <taxon>Lacipirellulaceae</taxon>
        <taxon>Aeoliella</taxon>
    </lineage>
</organism>
<reference evidence="1 2" key="1">
    <citation type="submission" date="2019-02" db="EMBL/GenBank/DDBJ databases">
        <title>Deep-cultivation of Planctomycetes and their phenomic and genomic characterization uncovers novel biology.</title>
        <authorList>
            <person name="Wiegand S."/>
            <person name="Jogler M."/>
            <person name="Boedeker C."/>
            <person name="Pinto D."/>
            <person name="Vollmers J."/>
            <person name="Rivas-Marin E."/>
            <person name="Kohn T."/>
            <person name="Peeters S.H."/>
            <person name="Heuer A."/>
            <person name="Rast P."/>
            <person name="Oberbeckmann S."/>
            <person name="Bunk B."/>
            <person name="Jeske O."/>
            <person name="Meyerdierks A."/>
            <person name="Storesund J.E."/>
            <person name="Kallscheuer N."/>
            <person name="Luecker S."/>
            <person name="Lage O.M."/>
            <person name="Pohl T."/>
            <person name="Merkel B.J."/>
            <person name="Hornburger P."/>
            <person name="Mueller R.-W."/>
            <person name="Bruemmer F."/>
            <person name="Labrenz M."/>
            <person name="Spormann A.M."/>
            <person name="Op den Camp H."/>
            <person name="Overmann J."/>
            <person name="Amann R."/>
            <person name="Jetten M.S.M."/>
            <person name="Mascher T."/>
            <person name="Medema M.H."/>
            <person name="Devos D.P."/>
            <person name="Kaster A.-K."/>
            <person name="Ovreas L."/>
            <person name="Rohde M."/>
            <person name="Galperin M.Y."/>
            <person name="Jogler C."/>
        </authorList>
    </citation>
    <scope>NUCLEOTIDE SEQUENCE [LARGE SCALE GENOMIC DNA]</scope>
    <source>
        <strain evidence="1 2">Pan181</strain>
    </source>
</reference>
<accession>A0A518AIQ8</accession>